<gene>
    <name evidence="2" type="ORF">MM415B00797_0038</name>
</gene>
<feature type="region of interest" description="Disordered" evidence="1">
    <location>
        <begin position="63"/>
        <end position="175"/>
    </location>
</feature>
<evidence type="ECO:0000256" key="1">
    <source>
        <dbReference type="SAM" id="MobiDB-lite"/>
    </source>
</evidence>
<feature type="compositionally biased region" description="Basic residues" evidence="1">
    <location>
        <begin position="160"/>
        <end position="175"/>
    </location>
</feature>
<feature type="compositionally biased region" description="Basic and acidic residues" evidence="1">
    <location>
        <begin position="63"/>
        <end position="105"/>
    </location>
</feature>
<name>A0A6M3IXN5_9ZZZZ</name>
<protein>
    <submittedName>
        <fullName evidence="2">Uncharacterized protein</fullName>
    </submittedName>
</protein>
<dbReference type="EMBL" id="MT141467">
    <property type="protein sequence ID" value="QJA62323.1"/>
    <property type="molecule type" value="Genomic_DNA"/>
</dbReference>
<proteinExistence type="predicted"/>
<organism evidence="2">
    <name type="scientific">viral metagenome</name>
    <dbReference type="NCBI Taxonomy" id="1070528"/>
    <lineage>
        <taxon>unclassified sequences</taxon>
        <taxon>metagenomes</taxon>
        <taxon>organismal metagenomes</taxon>
    </lineage>
</organism>
<feature type="compositionally biased region" description="Basic and acidic residues" evidence="1">
    <location>
        <begin position="150"/>
        <end position="159"/>
    </location>
</feature>
<feature type="compositionally biased region" description="Acidic residues" evidence="1">
    <location>
        <begin position="123"/>
        <end position="132"/>
    </location>
</feature>
<evidence type="ECO:0000313" key="2">
    <source>
        <dbReference type="EMBL" id="QJA62323.1"/>
    </source>
</evidence>
<sequence length="175" mass="19790">MVDEQEKRKVRFNIAIADYRPGQIVNYIGMPPGHKFWIDHEDILGATRICEFVNDLGLTESEMEAKDKADAAEAEALAKKEAEAKIENPDETKPVETEETTKSPETEFDLPLDADFQPVETGSDPDEPEWDEFIGYGDQGKNSDHGNATESDKPKPETQKKRKLGRPKKRKNETK</sequence>
<dbReference type="AlphaFoldDB" id="A0A6M3IXN5"/>
<accession>A0A6M3IXN5</accession>
<reference evidence="2" key="1">
    <citation type="submission" date="2020-03" db="EMBL/GenBank/DDBJ databases">
        <title>The deep terrestrial virosphere.</title>
        <authorList>
            <person name="Holmfeldt K."/>
            <person name="Nilsson E."/>
            <person name="Simone D."/>
            <person name="Lopez-Fernandez M."/>
            <person name="Wu X."/>
            <person name="de Brujin I."/>
            <person name="Lundin D."/>
            <person name="Andersson A."/>
            <person name="Bertilsson S."/>
            <person name="Dopson M."/>
        </authorList>
    </citation>
    <scope>NUCLEOTIDE SEQUENCE</scope>
    <source>
        <strain evidence="2">MM415B00797</strain>
    </source>
</reference>